<keyword evidence="7" id="KW-1185">Reference proteome</keyword>
<comment type="caution">
    <text evidence="6">The sequence shown here is derived from an EMBL/GenBank/DDBJ whole genome shotgun (WGS) entry which is preliminary data.</text>
</comment>
<protein>
    <submittedName>
        <fullName evidence="6">Class I SAM-dependent methyltransferase</fullName>
    </submittedName>
</protein>
<dbReference type="RefSeq" id="WP_210871499.1">
    <property type="nucleotide sequence ID" value="NZ_JAGPNL010000003.1"/>
</dbReference>
<dbReference type="InterPro" id="IPR029063">
    <property type="entry name" value="SAM-dependent_MTases_sf"/>
</dbReference>
<keyword evidence="2 6" id="KW-0489">Methyltransferase</keyword>
<dbReference type="PANTHER" id="PTHR44942">
    <property type="entry name" value="METHYLTRANSF_11 DOMAIN-CONTAINING PROTEIN"/>
    <property type="match status" value="1"/>
</dbReference>
<dbReference type="Proteomes" id="UP000677875">
    <property type="component" value="Unassembled WGS sequence"/>
</dbReference>
<reference evidence="6" key="1">
    <citation type="submission" date="2021-04" db="EMBL/GenBank/DDBJ databases">
        <title>Genome seq and assembly of Streptomyces sp. RG38.</title>
        <authorList>
            <person name="Chhetri G."/>
        </authorList>
    </citation>
    <scope>NUCLEOTIDE SEQUENCE</scope>
    <source>
        <strain evidence="6">RG38</strain>
    </source>
</reference>
<feature type="region of interest" description="Disordered" evidence="4">
    <location>
        <begin position="1"/>
        <end position="31"/>
    </location>
</feature>
<keyword evidence="3" id="KW-0808">Transferase</keyword>
<comment type="similarity">
    <text evidence="1">Belongs to the methyltransferase superfamily.</text>
</comment>
<evidence type="ECO:0000256" key="3">
    <source>
        <dbReference type="ARBA" id="ARBA00022679"/>
    </source>
</evidence>
<dbReference type="InterPro" id="IPR051052">
    <property type="entry name" value="Diverse_substrate_MTase"/>
</dbReference>
<dbReference type="GO" id="GO:0032259">
    <property type="term" value="P:methylation"/>
    <property type="evidence" value="ECO:0007669"/>
    <property type="project" value="UniProtKB-KW"/>
</dbReference>
<dbReference type="GO" id="GO:0008757">
    <property type="term" value="F:S-adenosylmethionine-dependent methyltransferase activity"/>
    <property type="evidence" value="ECO:0007669"/>
    <property type="project" value="InterPro"/>
</dbReference>
<accession>A0A940XBH7</accession>
<evidence type="ECO:0000313" key="7">
    <source>
        <dbReference type="Proteomes" id="UP000677875"/>
    </source>
</evidence>
<sequence>MTTSPDPAATPDPASALAATPATSPTRAPRAVRARSFDAAADRYAAARPSYPPALLDAVEELAGRPLAGARVADVGAGTGIATALLHARGARVIGVEPGDGMAARFRRDLPGVPLVRGVGDALPLATGSADLLTYAQSWHWTDPDRSVPEALRVLRPGGALALWWNTDPGDVPWIAEQERRIEAHFGVEEPGLRGVEARLAETAHRVGGTRRTVRWSRRVPLDTHLANLASHSLFLTRDEERGAAFLAEERRHLRAVFPEGVVEETYDVVLLVATTPRDA</sequence>
<proteinExistence type="inferred from homology"/>
<dbReference type="EMBL" id="JAGPNL010000003">
    <property type="protein sequence ID" value="MBQ0827253.1"/>
    <property type="molecule type" value="Genomic_DNA"/>
</dbReference>
<dbReference type="CDD" id="cd02440">
    <property type="entry name" value="AdoMet_MTases"/>
    <property type="match status" value="1"/>
</dbReference>
<gene>
    <name evidence="6" type="ORF">J5Y05_12105</name>
</gene>
<dbReference type="InterPro" id="IPR013216">
    <property type="entry name" value="Methyltransf_11"/>
</dbReference>
<dbReference type="Pfam" id="PF08241">
    <property type="entry name" value="Methyltransf_11"/>
    <property type="match status" value="1"/>
</dbReference>
<evidence type="ECO:0000256" key="4">
    <source>
        <dbReference type="SAM" id="MobiDB-lite"/>
    </source>
</evidence>
<evidence type="ECO:0000313" key="6">
    <source>
        <dbReference type="EMBL" id="MBQ0827253.1"/>
    </source>
</evidence>
<feature type="domain" description="Methyltransferase type 11" evidence="5">
    <location>
        <begin position="74"/>
        <end position="162"/>
    </location>
</feature>
<dbReference type="PANTHER" id="PTHR44942:SF4">
    <property type="entry name" value="METHYLTRANSFERASE TYPE 11 DOMAIN-CONTAINING PROTEIN"/>
    <property type="match status" value="1"/>
</dbReference>
<dbReference type="Gene3D" id="3.40.50.150">
    <property type="entry name" value="Vaccinia Virus protein VP39"/>
    <property type="match status" value="1"/>
</dbReference>
<evidence type="ECO:0000256" key="1">
    <source>
        <dbReference type="ARBA" id="ARBA00008361"/>
    </source>
</evidence>
<dbReference type="SUPFAM" id="SSF53335">
    <property type="entry name" value="S-adenosyl-L-methionine-dependent methyltransferases"/>
    <property type="match status" value="1"/>
</dbReference>
<evidence type="ECO:0000256" key="2">
    <source>
        <dbReference type="ARBA" id="ARBA00022603"/>
    </source>
</evidence>
<name>A0A940XBH7_9ACTN</name>
<dbReference type="AlphaFoldDB" id="A0A940XBH7"/>
<organism evidence="6 7">
    <name type="scientific">Streptomyces tagetis</name>
    <dbReference type="NCBI Taxonomy" id="2820809"/>
    <lineage>
        <taxon>Bacteria</taxon>
        <taxon>Bacillati</taxon>
        <taxon>Actinomycetota</taxon>
        <taxon>Actinomycetes</taxon>
        <taxon>Kitasatosporales</taxon>
        <taxon>Streptomycetaceae</taxon>
        <taxon>Streptomyces</taxon>
    </lineage>
</organism>
<evidence type="ECO:0000259" key="5">
    <source>
        <dbReference type="Pfam" id="PF08241"/>
    </source>
</evidence>